<dbReference type="STRING" id="1453999.AW06_003514"/>
<feature type="domain" description="Ysc84 actin-binding" evidence="2">
    <location>
        <begin position="124"/>
        <end position="208"/>
    </location>
</feature>
<dbReference type="Proteomes" id="UP000021315">
    <property type="component" value="Unassembled WGS sequence"/>
</dbReference>
<name>A0A080M2Z5_9PROT</name>
<keyword evidence="1" id="KW-0472">Membrane</keyword>
<dbReference type="EMBL" id="JDST02000086">
    <property type="protein sequence ID" value="KFB75461.1"/>
    <property type="molecule type" value="Genomic_DNA"/>
</dbReference>
<proteinExistence type="predicted"/>
<keyword evidence="1" id="KW-0812">Transmembrane</keyword>
<reference evidence="3" key="1">
    <citation type="submission" date="2014-02" db="EMBL/GenBank/DDBJ databases">
        <title>Expanding our view of genomic diversity in Candidatus Accumulibacter clades.</title>
        <authorList>
            <person name="Skennerton C.T."/>
            <person name="Barr J.J."/>
            <person name="Slater F.R."/>
            <person name="Bond P.L."/>
            <person name="Tyson G.W."/>
        </authorList>
    </citation>
    <scope>NUCLEOTIDE SEQUENCE [LARGE SCALE GENOMIC DNA]</scope>
</reference>
<dbReference type="InterPro" id="IPR007461">
    <property type="entry name" value="Ysc84_actin-binding"/>
</dbReference>
<dbReference type="AlphaFoldDB" id="A0A080M2Z5"/>
<comment type="caution">
    <text evidence="3">The sequence shown here is derived from an EMBL/GenBank/DDBJ whole genome shotgun (WGS) entry which is preliminary data.</text>
</comment>
<accession>A0A080M2Z5</accession>
<dbReference type="RefSeq" id="WP_138679302.1">
    <property type="nucleotide sequence ID" value="NZ_JDST02000086.1"/>
</dbReference>
<keyword evidence="1" id="KW-1133">Transmembrane helix</keyword>
<organism evidence="3 4">
    <name type="scientific">Candidatus Accumulibacter cognatus</name>
    <dbReference type="NCBI Taxonomy" id="2954383"/>
    <lineage>
        <taxon>Bacteria</taxon>
        <taxon>Pseudomonadati</taxon>
        <taxon>Pseudomonadota</taxon>
        <taxon>Betaproteobacteria</taxon>
        <taxon>Candidatus Accumulibacter</taxon>
    </lineage>
</organism>
<dbReference type="CDD" id="cd11524">
    <property type="entry name" value="SYLF"/>
    <property type="match status" value="1"/>
</dbReference>
<evidence type="ECO:0000259" key="2">
    <source>
        <dbReference type="Pfam" id="PF04366"/>
    </source>
</evidence>
<feature type="transmembrane region" description="Helical" evidence="1">
    <location>
        <begin position="33"/>
        <end position="54"/>
    </location>
</feature>
<dbReference type="Pfam" id="PF04366">
    <property type="entry name" value="Ysc84"/>
    <property type="match status" value="1"/>
</dbReference>
<keyword evidence="4" id="KW-1185">Reference proteome</keyword>
<sequence length="211" mass="21855">MQAIPSYRFLSVPAIVASFLARARERTSLTVVRAWICALAGAVGIVVASTPAAAQGHPELQANARAALSSLEAQDPLAAALAKRAVAVLVFPEVTKAGFLIGGEYGNGIMFRGERFAGHYNTAGVSYGLQAGAQTFGYALFFMNERALQALDDAGGLQVGVGPSVVVLDQGKAKSLTSETLTSDAYAFVFGQQGLMAGVGLEGTKITKLSQ</sequence>
<evidence type="ECO:0000256" key="1">
    <source>
        <dbReference type="SAM" id="Phobius"/>
    </source>
</evidence>
<gene>
    <name evidence="3" type="ORF">AW06_003514</name>
</gene>
<protein>
    <recommendedName>
        <fullName evidence="2">Ysc84 actin-binding domain-containing protein</fullName>
    </recommendedName>
</protein>
<evidence type="ECO:0000313" key="3">
    <source>
        <dbReference type="EMBL" id="KFB75461.1"/>
    </source>
</evidence>
<evidence type="ECO:0000313" key="4">
    <source>
        <dbReference type="Proteomes" id="UP000021315"/>
    </source>
</evidence>